<keyword evidence="4" id="KW-0444">Lipid biosynthesis</keyword>
<evidence type="ECO:0000256" key="7">
    <source>
        <dbReference type="ARBA" id="ARBA00022679"/>
    </source>
</evidence>
<dbReference type="SUPFAM" id="SSF53756">
    <property type="entry name" value="UDP-Glycosyltransferase/glycogen phosphorylase"/>
    <property type="match status" value="1"/>
</dbReference>
<dbReference type="Pfam" id="PF02684">
    <property type="entry name" value="LpxB"/>
    <property type="match status" value="1"/>
</dbReference>
<evidence type="ECO:0000313" key="11">
    <source>
        <dbReference type="EMBL" id="MDI6448340.1"/>
    </source>
</evidence>
<accession>A0AAW6TUP8</accession>
<dbReference type="GO" id="GO:0005543">
    <property type="term" value="F:phospholipid binding"/>
    <property type="evidence" value="ECO:0007669"/>
    <property type="project" value="TreeGrafter"/>
</dbReference>
<dbReference type="EMBL" id="JASCXX010000004">
    <property type="protein sequence ID" value="MDI6448340.1"/>
    <property type="molecule type" value="Genomic_DNA"/>
</dbReference>
<name>A0AAW6TUP8_9BACT</name>
<dbReference type="PANTHER" id="PTHR30372:SF4">
    <property type="entry name" value="LIPID-A-DISACCHARIDE SYNTHASE, MITOCHONDRIAL-RELATED"/>
    <property type="match status" value="1"/>
</dbReference>
<reference evidence="11" key="1">
    <citation type="submission" date="2023-05" db="EMBL/GenBank/DDBJ databases">
        <title>Anaerotaeda fermentans gen. nov., sp. nov., a novel anaerobic planctomycete of the new family within the order Sedimentisphaerales isolated from Taman Peninsula, Russia.</title>
        <authorList>
            <person name="Khomyakova M.A."/>
            <person name="Merkel A.Y."/>
            <person name="Slobodkin A.I."/>
        </authorList>
    </citation>
    <scope>NUCLEOTIDE SEQUENCE</scope>
    <source>
        <strain evidence="11">M17dextr</strain>
    </source>
</reference>
<keyword evidence="12" id="KW-1185">Reference proteome</keyword>
<evidence type="ECO:0000256" key="4">
    <source>
        <dbReference type="ARBA" id="ARBA00022516"/>
    </source>
</evidence>
<dbReference type="GO" id="GO:0009245">
    <property type="term" value="P:lipid A biosynthetic process"/>
    <property type="evidence" value="ECO:0007669"/>
    <property type="project" value="UniProtKB-UniRule"/>
</dbReference>
<evidence type="ECO:0000256" key="8">
    <source>
        <dbReference type="ARBA" id="ARBA00023098"/>
    </source>
</evidence>
<dbReference type="AlphaFoldDB" id="A0AAW6TUP8"/>
<keyword evidence="5" id="KW-0441">Lipid A biosynthesis</keyword>
<evidence type="ECO:0000256" key="10">
    <source>
        <dbReference type="NCBIfam" id="TIGR00215"/>
    </source>
</evidence>
<evidence type="ECO:0000256" key="5">
    <source>
        <dbReference type="ARBA" id="ARBA00022556"/>
    </source>
</evidence>
<comment type="catalytic activity">
    <reaction evidence="9">
        <text>a lipid X + a UDP-2-N,3-O-bis[(3R)-3-hydroxyacyl]-alpha-D-glucosamine = a lipid A disaccharide + UDP + H(+)</text>
        <dbReference type="Rhea" id="RHEA:67828"/>
        <dbReference type="ChEBI" id="CHEBI:15378"/>
        <dbReference type="ChEBI" id="CHEBI:58223"/>
        <dbReference type="ChEBI" id="CHEBI:137748"/>
        <dbReference type="ChEBI" id="CHEBI:176338"/>
        <dbReference type="ChEBI" id="CHEBI:176343"/>
        <dbReference type="EC" id="2.4.1.182"/>
    </reaction>
</comment>
<dbReference type="GO" id="GO:0016020">
    <property type="term" value="C:membrane"/>
    <property type="evidence" value="ECO:0007669"/>
    <property type="project" value="GOC"/>
</dbReference>
<evidence type="ECO:0000256" key="6">
    <source>
        <dbReference type="ARBA" id="ARBA00022676"/>
    </source>
</evidence>
<gene>
    <name evidence="11" type="primary">lpxB</name>
    <name evidence="11" type="ORF">QJ522_04740</name>
</gene>
<evidence type="ECO:0000256" key="9">
    <source>
        <dbReference type="ARBA" id="ARBA00048975"/>
    </source>
</evidence>
<evidence type="ECO:0000256" key="3">
    <source>
        <dbReference type="ARBA" id="ARBA00020902"/>
    </source>
</evidence>
<comment type="function">
    <text evidence="1">Condensation of UDP-2,3-diacylglucosamine and 2,3-diacylglucosamine-1-phosphate to form lipid A disaccharide, a precursor of lipid A, a phosphorylated glycolipid that anchors the lipopolysaccharide to the outer membrane of the cell.</text>
</comment>
<evidence type="ECO:0000313" key="12">
    <source>
        <dbReference type="Proteomes" id="UP001431776"/>
    </source>
</evidence>
<proteinExistence type="predicted"/>
<dbReference type="InterPro" id="IPR003835">
    <property type="entry name" value="Glyco_trans_19"/>
</dbReference>
<keyword evidence="8" id="KW-0443">Lipid metabolism</keyword>
<dbReference type="EC" id="2.4.1.182" evidence="2 10"/>
<keyword evidence="7 11" id="KW-0808">Transferase</keyword>
<comment type="caution">
    <text evidence="11">The sequence shown here is derived from an EMBL/GenBank/DDBJ whole genome shotgun (WGS) entry which is preliminary data.</text>
</comment>
<evidence type="ECO:0000256" key="1">
    <source>
        <dbReference type="ARBA" id="ARBA00002056"/>
    </source>
</evidence>
<protein>
    <recommendedName>
        <fullName evidence="3 10">Lipid-A-disaccharide synthase</fullName>
        <ecNumber evidence="2 10">2.4.1.182</ecNumber>
    </recommendedName>
</protein>
<keyword evidence="6 11" id="KW-0328">Glycosyltransferase</keyword>
<dbReference type="GO" id="GO:0008915">
    <property type="term" value="F:lipid-A-disaccharide synthase activity"/>
    <property type="evidence" value="ECO:0007669"/>
    <property type="project" value="UniProtKB-UniRule"/>
</dbReference>
<evidence type="ECO:0000256" key="2">
    <source>
        <dbReference type="ARBA" id="ARBA00012687"/>
    </source>
</evidence>
<sequence length="380" mass="42561">MADAKKEYRLFISANDPSADVHCAGLIHALKTGGRDIEFVGIGGPKMAEAGCELIENTVGGAVMTYKAVAHAGYYYKLLRRIKGCLHERPFDLVIVCDSPSFNFHVAKAAKRAGVRTLFYVAPQLWAWGGWRIGKLRRCCDRLCCLLPFEEAWFTRRGVDATFVGNPLLDKLPADLTSFRKDYSAFDPRRARIALMPGSRLAEIESLWRPMQQIALRLKQQFRSPQFVAVTANEDRRALLERMQIPGFSCDYSVDSVTDTSDVVDFALVASGSATLEVASAGCPMVVMYQTNRILWHLVGRWLVHPKFFTLVNLLADRALVPEFMPYFTSIDPIVEKVAALLKNPEALNRLSNDLIDMVEPLTEKKAGREVARIVLDMLD</sequence>
<dbReference type="NCBIfam" id="TIGR00215">
    <property type="entry name" value="lpxB"/>
    <property type="match status" value="1"/>
</dbReference>
<dbReference type="Proteomes" id="UP001431776">
    <property type="component" value="Unassembled WGS sequence"/>
</dbReference>
<dbReference type="RefSeq" id="WP_349243746.1">
    <property type="nucleotide sequence ID" value="NZ_JASCXX010000004.1"/>
</dbReference>
<dbReference type="PANTHER" id="PTHR30372">
    <property type="entry name" value="LIPID-A-DISACCHARIDE SYNTHASE"/>
    <property type="match status" value="1"/>
</dbReference>
<organism evidence="11 12">
    <name type="scientific">Anaerobaca lacustris</name>
    <dbReference type="NCBI Taxonomy" id="3044600"/>
    <lineage>
        <taxon>Bacteria</taxon>
        <taxon>Pseudomonadati</taxon>
        <taxon>Planctomycetota</taxon>
        <taxon>Phycisphaerae</taxon>
        <taxon>Sedimentisphaerales</taxon>
        <taxon>Anaerobacaceae</taxon>
        <taxon>Anaerobaca</taxon>
    </lineage>
</organism>